<dbReference type="Pfam" id="PF10053">
    <property type="entry name" value="DUF2290"/>
    <property type="match status" value="1"/>
</dbReference>
<gene>
    <name evidence="1" type="ORF">DT376_02090</name>
</gene>
<proteinExistence type="predicted"/>
<protein>
    <submittedName>
        <fullName evidence="1">DUF2290 domain-containing protein</fullName>
    </submittedName>
</protein>
<dbReference type="Proteomes" id="UP000253594">
    <property type="component" value="Unassembled WGS sequence"/>
</dbReference>
<reference evidence="1 2" key="1">
    <citation type="submission" date="2018-07" db="EMBL/GenBank/DDBJ databases">
        <title>Mechanisms of high-level aminoglycoside resistance among Gram-negative pathogens in Brazil.</title>
        <authorList>
            <person name="Ballaben A.S."/>
            <person name="Darini A.L.C."/>
            <person name="Doi Y."/>
        </authorList>
    </citation>
    <scope>NUCLEOTIDE SEQUENCE [LARGE SCALE GENOMIC DNA]</scope>
    <source>
        <strain evidence="1 2">B2-305</strain>
    </source>
</reference>
<dbReference type="EMBL" id="QORE01000028">
    <property type="protein sequence ID" value="RCI76490.1"/>
    <property type="molecule type" value="Genomic_DNA"/>
</dbReference>
<evidence type="ECO:0000313" key="1">
    <source>
        <dbReference type="EMBL" id="RCI76490.1"/>
    </source>
</evidence>
<organism evidence="1 2">
    <name type="scientific">Pseudomonas aeruginosa</name>
    <dbReference type="NCBI Taxonomy" id="287"/>
    <lineage>
        <taxon>Bacteria</taxon>
        <taxon>Pseudomonadati</taxon>
        <taxon>Pseudomonadota</taxon>
        <taxon>Gammaproteobacteria</taxon>
        <taxon>Pseudomonadales</taxon>
        <taxon>Pseudomonadaceae</taxon>
        <taxon>Pseudomonas</taxon>
    </lineage>
</organism>
<sequence length="233" mass="27420">MNRTDVTRGINKTWEIASKLNLNESFANAGLLPLNEEFRDLILSSKTTYSSVYVAGLSLSHYNILLTDYSYFQFSWDRENYVRYAYYPNPFISGKDNELESFRRLQELVESGLLQHEEYLTILSERSAMSGIPMLRYENAPDQRKKFAHPCSHFHIGFHSENRWPVRRILTPYAFSLLVFKNYYGSFWRASGDNGEMEEGNSHEEELISEKALCRLVDYINFEEIEERSFYFA</sequence>
<comment type="caution">
    <text evidence="1">The sequence shown here is derived from an EMBL/GenBank/DDBJ whole genome shotgun (WGS) entry which is preliminary data.</text>
</comment>
<dbReference type="RefSeq" id="WP_003112393.1">
    <property type="nucleotide sequence ID" value="NZ_BSAO01000082.1"/>
</dbReference>
<dbReference type="InterPro" id="IPR018742">
    <property type="entry name" value="DUF2290"/>
</dbReference>
<accession>A0A367MGD6</accession>
<dbReference type="AlphaFoldDB" id="A0A367MGD6"/>
<evidence type="ECO:0000313" key="2">
    <source>
        <dbReference type="Proteomes" id="UP000253594"/>
    </source>
</evidence>
<name>A0A367MGD6_PSEAI</name>